<organism evidence="2 3">
    <name type="scientific">Amycolatopsis pithecellobii</name>
    <dbReference type="NCBI Taxonomy" id="664692"/>
    <lineage>
        <taxon>Bacteria</taxon>
        <taxon>Bacillati</taxon>
        <taxon>Actinomycetota</taxon>
        <taxon>Actinomycetes</taxon>
        <taxon>Pseudonocardiales</taxon>
        <taxon>Pseudonocardiaceae</taxon>
        <taxon>Amycolatopsis</taxon>
    </lineage>
</organism>
<evidence type="ECO:0000313" key="2">
    <source>
        <dbReference type="EMBL" id="MTD57588.1"/>
    </source>
</evidence>
<dbReference type="SUPFAM" id="SSF55298">
    <property type="entry name" value="YjgF-like"/>
    <property type="match status" value="1"/>
</dbReference>
<gene>
    <name evidence="2" type="ORF">GKO32_26965</name>
</gene>
<dbReference type="PANTHER" id="PTHR43760:SF1">
    <property type="entry name" value="ENDORIBONUCLEASE L-PSP_CHORISMATE MUTASE-LIKE DOMAIN-CONTAINING PROTEIN"/>
    <property type="match status" value="1"/>
</dbReference>
<dbReference type="AlphaFoldDB" id="A0A6N7Z011"/>
<dbReference type="EMBL" id="WMBA01000051">
    <property type="protein sequence ID" value="MTD57588.1"/>
    <property type="molecule type" value="Genomic_DNA"/>
</dbReference>
<dbReference type="Proteomes" id="UP000440096">
    <property type="component" value="Unassembled WGS sequence"/>
</dbReference>
<comment type="caution">
    <text evidence="2">The sequence shown here is derived from an EMBL/GenBank/DDBJ whole genome shotgun (WGS) entry which is preliminary data.</text>
</comment>
<reference evidence="2 3" key="1">
    <citation type="submission" date="2019-11" db="EMBL/GenBank/DDBJ databases">
        <title>Draft genome of Amycolatopsis RM579.</title>
        <authorList>
            <person name="Duangmal K."/>
            <person name="Mingma R."/>
        </authorList>
    </citation>
    <scope>NUCLEOTIDE SEQUENCE [LARGE SCALE GENOMIC DNA]</scope>
    <source>
        <strain evidence="2 3">RM579</strain>
    </source>
</reference>
<dbReference type="OrthoDB" id="9806229at2"/>
<sequence length="157" mass="15810">MSTPEAKLAGLGHELAAFPARPGPLEMVVVHGGLAWVSGQPPAKDGKIVYKGPVGAAVSIEDARSAAQLCVVNALGALSAALGSLSTVERIVKVVGFVSCEPGFSRQSDVINAASDLLVGVFGDAGKHARSAIGVASLPADMSVEIELVAAVRREAG</sequence>
<proteinExistence type="predicted"/>
<feature type="domain" description="Endoribonuclease L-PSP/chorismate mutase-like" evidence="1">
    <location>
        <begin position="5"/>
        <end position="140"/>
    </location>
</feature>
<evidence type="ECO:0000259" key="1">
    <source>
        <dbReference type="Pfam" id="PF14588"/>
    </source>
</evidence>
<keyword evidence="3" id="KW-1185">Reference proteome</keyword>
<dbReference type="Pfam" id="PF14588">
    <property type="entry name" value="YjgF_endoribonc"/>
    <property type="match status" value="1"/>
</dbReference>
<dbReference type="InterPro" id="IPR035959">
    <property type="entry name" value="RutC-like_sf"/>
</dbReference>
<evidence type="ECO:0000313" key="3">
    <source>
        <dbReference type="Proteomes" id="UP000440096"/>
    </source>
</evidence>
<dbReference type="PANTHER" id="PTHR43760">
    <property type="entry name" value="ENDORIBONUCLEASE-RELATED"/>
    <property type="match status" value="1"/>
</dbReference>
<protein>
    <submittedName>
        <fullName evidence="2">RidA family protein</fullName>
    </submittedName>
</protein>
<dbReference type="RefSeq" id="WP_154759717.1">
    <property type="nucleotide sequence ID" value="NZ_WMBA01000051.1"/>
</dbReference>
<dbReference type="CDD" id="cd02199">
    <property type="entry name" value="YjgF_YER057c_UK114_like_1"/>
    <property type="match status" value="1"/>
</dbReference>
<name>A0A6N7Z011_9PSEU</name>
<dbReference type="Gene3D" id="3.30.1330.40">
    <property type="entry name" value="RutC-like"/>
    <property type="match status" value="1"/>
</dbReference>
<dbReference type="InterPro" id="IPR013813">
    <property type="entry name" value="Endoribo_LPSP/chorism_mut-like"/>
</dbReference>
<accession>A0A6N7Z011</accession>